<accession>A0A387BS22</accession>
<dbReference type="KEGG" id="gry:D7I44_10140"/>
<reference evidence="1 2" key="1">
    <citation type="submission" date="2018-09" db="EMBL/GenBank/DDBJ databases">
        <title>Genome sequencing of strain 2DFW10M-5.</title>
        <authorList>
            <person name="Heo J."/>
            <person name="Kim S.-J."/>
            <person name="Kwon S.-W."/>
        </authorList>
    </citation>
    <scope>NUCLEOTIDE SEQUENCE [LARGE SCALE GENOMIC DNA]</scope>
    <source>
        <strain evidence="1 2">2DFW10M-5</strain>
    </source>
</reference>
<dbReference type="Pfam" id="PF01042">
    <property type="entry name" value="Ribonuc_L-PSP"/>
    <property type="match status" value="1"/>
</dbReference>
<dbReference type="SUPFAM" id="SSF55298">
    <property type="entry name" value="YjgF-like"/>
    <property type="match status" value="1"/>
</dbReference>
<dbReference type="RefSeq" id="WP_120789391.1">
    <property type="nucleotide sequence ID" value="NZ_CP032624.1"/>
</dbReference>
<name>A0A387BS22_9MICO</name>
<dbReference type="GO" id="GO:0019239">
    <property type="term" value="F:deaminase activity"/>
    <property type="evidence" value="ECO:0007669"/>
    <property type="project" value="TreeGrafter"/>
</dbReference>
<evidence type="ECO:0000313" key="2">
    <source>
        <dbReference type="Proteomes" id="UP000275069"/>
    </source>
</evidence>
<dbReference type="AlphaFoldDB" id="A0A387BS22"/>
<evidence type="ECO:0000313" key="1">
    <source>
        <dbReference type="EMBL" id="AYG03859.1"/>
    </source>
</evidence>
<dbReference type="OrthoDB" id="9815126at2"/>
<organism evidence="1 2">
    <name type="scientific">Gryllotalpicola protaetiae</name>
    <dbReference type="NCBI Taxonomy" id="2419771"/>
    <lineage>
        <taxon>Bacteria</taxon>
        <taxon>Bacillati</taxon>
        <taxon>Actinomycetota</taxon>
        <taxon>Actinomycetes</taxon>
        <taxon>Micrococcales</taxon>
        <taxon>Microbacteriaceae</taxon>
        <taxon>Gryllotalpicola</taxon>
    </lineage>
</organism>
<dbReference type="PANTHER" id="PTHR11803">
    <property type="entry name" value="2-IMINOBUTANOATE/2-IMINOPROPANOATE DEAMINASE RIDA"/>
    <property type="match status" value="1"/>
</dbReference>
<keyword evidence="2" id="KW-1185">Reference proteome</keyword>
<proteinExistence type="predicted"/>
<dbReference type="Gene3D" id="3.30.1330.40">
    <property type="entry name" value="RutC-like"/>
    <property type="match status" value="1"/>
</dbReference>
<dbReference type="EMBL" id="CP032624">
    <property type="protein sequence ID" value="AYG03859.1"/>
    <property type="molecule type" value="Genomic_DNA"/>
</dbReference>
<dbReference type="InterPro" id="IPR006175">
    <property type="entry name" value="YjgF/YER057c/UK114"/>
</dbReference>
<dbReference type="Proteomes" id="UP000275069">
    <property type="component" value="Chromosome"/>
</dbReference>
<gene>
    <name evidence="1" type="ORF">D7I44_10140</name>
</gene>
<dbReference type="GO" id="GO:0005829">
    <property type="term" value="C:cytosol"/>
    <property type="evidence" value="ECO:0007669"/>
    <property type="project" value="TreeGrafter"/>
</dbReference>
<dbReference type="CDD" id="cd00448">
    <property type="entry name" value="YjgF_YER057c_UK114_family"/>
    <property type="match status" value="1"/>
</dbReference>
<sequence>MKQAHISPDLPTPAGPYSQVVDTGTLVFTAGFGPQDPASGAVPDGVEAQTEAVLRNVERALAVVGLTLADVVKATVHLQHLDADFAGFNAAYQRVMPAPYPVRTTVGSDLASILVEIDVVAARP</sequence>
<protein>
    <submittedName>
        <fullName evidence="1">RidA family protein</fullName>
    </submittedName>
</protein>
<dbReference type="PANTHER" id="PTHR11803:SF39">
    <property type="entry name" value="2-IMINOBUTANOATE_2-IMINOPROPANOATE DEAMINASE"/>
    <property type="match status" value="1"/>
</dbReference>
<dbReference type="InterPro" id="IPR035959">
    <property type="entry name" value="RutC-like_sf"/>
</dbReference>